<keyword evidence="13" id="KW-0333">Golgi apparatus</keyword>
<dbReference type="AlphaFoldDB" id="A0AAP5M8V5"/>
<dbReference type="GO" id="GO:0005737">
    <property type="term" value="C:cytoplasm"/>
    <property type="evidence" value="ECO:0007669"/>
    <property type="project" value="UniProtKB-SubCell"/>
</dbReference>
<evidence type="ECO:0000256" key="3">
    <source>
        <dbReference type="ARBA" id="ARBA00004496"/>
    </source>
</evidence>
<keyword evidence="11 17" id="KW-0560">Oxidoreductase</keyword>
<evidence type="ECO:0000256" key="11">
    <source>
        <dbReference type="ARBA" id="ARBA00023002"/>
    </source>
</evidence>
<dbReference type="InterPro" id="IPR029068">
    <property type="entry name" value="Glyas_Bleomycin-R_OHBP_Dase"/>
</dbReference>
<evidence type="ECO:0000256" key="5">
    <source>
        <dbReference type="ARBA" id="ARBA00011738"/>
    </source>
</evidence>
<keyword evidence="6" id="KW-0963">Cytoplasm</keyword>
<comment type="similarity">
    <text evidence="4">Belongs to the 4HPPD family.</text>
</comment>
<keyword evidence="12 15" id="KW-0408">Iron</keyword>
<evidence type="ECO:0000256" key="6">
    <source>
        <dbReference type="ARBA" id="ARBA00022490"/>
    </source>
</evidence>
<evidence type="ECO:0000256" key="13">
    <source>
        <dbReference type="ARBA" id="ARBA00023034"/>
    </source>
</evidence>
<feature type="domain" description="VOC" evidence="16">
    <location>
        <begin position="149"/>
        <end position="303"/>
    </location>
</feature>
<reference evidence="18" key="1">
    <citation type="journal article" date="2021" name="Science">
        <title>Hunting the eagle killer: A cyanobacterial neurotoxin causes vacuolar myelinopathy.</title>
        <authorList>
            <person name="Breinlinger S."/>
            <person name="Phillips T.J."/>
            <person name="Haram B.N."/>
            <person name="Mares J."/>
            <person name="Martinez Yerena J.A."/>
            <person name="Hrouzek P."/>
            <person name="Sobotka R."/>
            <person name="Henderson W.M."/>
            <person name="Schmieder P."/>
            <person name="Williams S.M."/>
            <person name="Lauderdale J.D."/>
            <person name="Wilde H.D."/>
            <person name="Gerrin W."/>
            <person name="Kust A."/>
            <person name="Washington J.W."/>
            <person name="Wagner C."/>
            <person name="Geier B."/>
            <person name="Liebeke M."/>
            <person name="Enke H."/>
            <person name="Niedermeyer T.H.J."/>
            <person name="Wilde S.B."/>
        </authorList>
    </citation>
    <scope>NUCLEOTIDE SEQUENCE [LARGE SCALE GENOMIC DNA]</scope>
    <source>
        <strain evidence="18">Thurmond2011</strain>
    </source>
</reference>
<evidence type="ECO:0000256" key="4">
    <source>
        <dbReference type="ARBA" id="ARBA00005877"/>
    </source>
</evidence>
<dbReference type="PANTHER" id="PTHR11959">
    <property type="entry name" value="4-HYDROXYPHENYLPYRUVATE DIOXYGENASE"/>
    <property type="match status" value="1"/>
</dbReference>
<dbReference type="PANTHER" id="PTHR11959:SF1">
    <property type="entry name" value="4-HYDROXYPHENYLPYRUVATE DIOXYGENASE"/>
    <property type="match status" value="1"/>
</dbReference>
<dbReference type="PROSITE" id="PS51819">
    <property type="entry name" value="VOC"/>
    <property type="match status" value="2"/>
</dbReference>
<evidence type="ECO:0000256" key="14">
    <source>
        <dbReference type="ARBA" id="ARBA00023136"/>
    </source>
</evidence>
<accession>A0AAP5M8V5</accession>
<proteinExistence type="inferred from homology"/>
<feature type="binding site" evidence="15">
    <location>
        <position position="314"/>
    </location>
    <ligand>
        <name>Fe cation</name>
        <dbReference type="ChEBI" id="CHEBI:24875"/>
    </ligand>
</feature>
<gene>
    <name evidence="17" type="primary">hppD</name>
    <name evidence="17" type="ORF">G7B40_003645</name>
</gene>
<dbReference type="EMBL" id="JAALHA020000001">
    <property type="protein sequence ID" value="MDR9893674.1"/>
    <property type="molecule type" value="Genomic_DNA"/>
</dbReference>
<evidence type="ECO:0000256" key="15">
    <source>
        <dbReference type="PIRSR" id="PIRSR009283-1"/>
    </source>
</evidence>
<protein>
    <submittedName>
        <fullName evidence="17">4-hydroxyphenylpyruvate dioxygenase</fullName>
        <ecNumber evidence="17">1.13.11.27</ecNumber>
    </submittedName>
</protein>
<evidence type="ECO:0000256" key="1">
    <source>
        <dbReference type="ARBA" id="ARBA00004395"/>
    </source>
</evidence>
<feature type="binding site" evidence="15">
    <location>
        <position position="230"/>
    </location>
    <ligand>
        <name>Fe cation</name>
        <dbReference type="ChEBI" id="CHEBI:24875"/>
    </ligand>
</feature>
<keyword evidence="7 15" id="KW-0479">Metal-binding</keyword>
<dbReference type="GO" id="GO:0003868">
    <property type="term" value="F:4-hydroxyphenylpyruvate dioxygenase activity"/>
    <property type="evidence" value="ECO:0007669"/>
    <property type="project" value="UniProtKB-EC"/>
</dbReference>
<name>A0AAP5M8V5_9CYAN</name>
<feature type="binding site" evidence="15">
    <location>
        <position position="152"/>
    </location>
    <ligand>
        <name>Fe cation</name>
        <dbReference type="ChEBI" id="CHEBI:24875"/>
    </ligand>
</feature>
<dbReference type="SUPFAM" id="SSF54593">
    <property type="entry name" value="Glyoxalase/Bleomycin resistance protein/Dihydroxybiphenyl dioxygenase"/>
    <property type="match status" value="1"/>
</dbReference>
<dbReference type="GO" id="GO:0006572">
    <property type="term" value="P:L-tyrosine catabolic process"/>
    <property type="evidence" value="ECO:0007669"/>
    <property type="project" value="TreeGrafter"/>
</dbReference>
<dbReference type="InterPro" id="IPR005956">
    <property type="entry name" value="4OHPhenylPyrv_dOase"/>
</dbReference>
<dbReference type="CDD" id="cd08342">
    <property type="entry name" value="HPPD_N_like"/>
    <property type="match status" value="1"/>
</dbReference>
<evidence type="ECO:0000256" key="12">
    <source>
        <dbReference type="ARBA" id="ARBA00023004"/>
    </source>
</evidence>
<comment type="caution">
    <text evidence="17">The sequence shown here is derived from an EMBL/GenBank/DDBJ whole genome shotgun (WGS) entry which is preliminary data.</text>
</comment>
<dbReference type="PIRSF" id="PIRSF009283">
    <property type="entry name" value="HPP_dOase"/>
    <property type="match status" value="1"/>
</dbReference>
<evidence type="ECO:0000256" key="10">
    <source>
        <dbReference type="ARBA" id="ARBA00022964"/>
    </source>
</evidence>
<feature type="domain" description="VOC" evidence="16">
    <location>
        <begin position="2"/>
        <end position="134"/>
    </location>
</feature>
<dbReference type="InterPro" id="IPR037523">
    <property type="entry name" value="VOC_core"/>
</dbReference>
<dbReference type="Proteomes" id="UP000667802">
    <property type="component" value="Unassembled WGS sequence"/>
</dbReference>
<keyword evidence="14" id="KW-0472">Membrane</keyword>
<dbReference type="GO" id="GO:0046872">
    <property type="term" value="F:metal ion binding"/>
    <property type="evidence" value="ECO:0007669"/>
    <property type="project" value="UniProtKB-KW"/>
</dbReference>
<evidence type="ECO:0000313" key="17">
    <source>
        <dbReference type="EMBL" id="MDR9893674.1"/>
    </source>
</evidence>
<dbReference type="InterPro" id="IPR004360">
    <property type="entry name" value="Glyas_Fos-R_dOase_dom"/>
</dbReference>
<dbReference type="RefSeq" id="WP_208352424.1">
    <property type="nucleotide sequence ID" value="NZ_JAALHA020000001.1"/>
</dbReference>
<organism evidence="17 18">
    <name type="scientific">Aetokthonos hydrillicola Thurmond2011</name>
    <dbReference type="NCBI Taxonomy" id="2712845"/>
    <lineage>
        <taxon>Bacteria</taxon>
        <taxon>Bacillati</taxon>
        <taxon>Cyanobacteriota</taxon>
        <taxon>Cyanophyceae</taxon>
        <taxon>Nostocales</taxon>
        <taxon>Hapalosiphonaceae</taxon>
        <taxon>Aetokthonos</taxon>
    </lineage>
</organism>
<dbReference type="GO" id="GO:0042802">
    <property type="term" value="F:identical protein binding"/>
    <property type="evidence" value="ECO:0007669"/>
    <property type="project" value="UniProtKB-ARBA"/>
</dbReference>
<dbReference type="CDD" id="cd07250">
    <property type="entry name" value="HPPD_C_like"/>
    <property type="match status" value="1"/>
</dbReference>
<comment type="subunit">
    <text evidence="5">Homodimer.</text>
</comment>
<evidence type="ECO:0000313" key="18">
    <source>
        <dbReference type="Proteomes" id="UP000667802"/>
    </source>
</evidence>
<dbReference type="Pfam" id="PF13669">
    <property type="entry name" value="Glyoxalase_4"/>
    <property type="match status" value="1"/>
</dbReference>
<evidence type="ECO:0000256" key="8">
    <source>
        <dbReference type="ARBA" id="ARBA00022737"/>
    </source>
</evidence>
<dbReference type="Gene3D" id="3.10.180.10">
    <property type="entry name" value="2,3-Dihydroxybiphenyl 1,2-Dioxygenase, domain 1"/>
    <property type="match status" value="2"/>
</dbReference>
<evidence type="ECO:0000256" key="2">
    <source>
        <dbReference type="ARBA" id="ARBA00004406"/>
    </source>
</evidence>
<keyword evidence="10 17" id="KW-0223">Dioxygenase</keyword>
<dbReference type="EC" id="1.13.11.27" evidence="17"/>
<evidence type="ECO:0000256" key="7">
    <source>
        <dbReference type="ARBA" id="ARBA00022723"/>
    </source>
</evidence>
<dbReference type="InterPro" id="IPR041735">
    <property type="entry name" value="4OHPhenylPyrv_dOase_C"/>
</dbReference>
<evidence type="ECO:0000259" key="16">
    <source>
        <dbReference type="PROSITE" id="PS51819"/>
    </source>
</evidence>
<dbReference type="FunFam" id="3.10.180.10:FF:000022">
    <property type="entry name" value="4-hydroxyphenylpyruvate dioxygenase"/>
    <property type="match status" value="1"/>
</dbReference>
<keyword evidence="9" id="KW-0256">Endoplasmic reticulum</keyword>
<dbReference type="NCBIfam" id="TIGR01263">
    <property type="entry name" value="4HPPD"/>
    <property type="match status" value="1"/>
</dbReference>
<keyword evidence="8" id="KW-0677">Repeat</keyword>
<dbReference type="InterPro" id="IPR041736">
    <property type="entry name" value="4OHPhenylPyrv_dOase_N"/>
</dbReference>
<keyword evidence="18" id="KW-1185">Reference proteome</keyword>
<comment type="cofactor">
    <cofactor evidence="15">
        <name>Fe cation</name>
        <dbReference type="ChEBI" id="CHEBI:24875"/>
    </cofactor>
    <text evidence="15">Binds 1 Fe cation per subunit.</text>
</comment>
<evidence type="ECO:0000256" key="9">
    <source>
        <dbReference type="ARBA" id="ARBA00022824"/>
    </source>
</evidence>
<comment type="subcellular location">
    <subcellularLocation>
        <location evidence="3">Cytoplasm</location>
    </subcellularLocation>
    <subcellularLocation>
        <location evidence="2">Endoplasmic reticulum membrane</location>
        <topology evidence="2">Peripheral membrane protein</topology>
    </subcellularLocation>
    <subcellularLocation>
        <location evidence="1">Golgi apparatus membrane</location>
        <topology evidence="1">Peripheral membrane protein</topology>
    </subcellularLocation>
</comment>
<dbReference type="Pfam" id="PF00903">
    <property type="entry name" value="Glyoxalase"/>
    <property type="match status" value="1"/>
</dbReference>
<sequence>MNIDHVHFYVGDAKLWRDWFISHLGFQHVADYGVPISSEESFHTSTEVVKAGSVYFVLSSPLLPISPVAKFLHQHPPGVVDIAFCVEDVEAAIATAKAHNAKVLQSTQQHQQSAALKWAKISAWGGLTHTLIQRGGEKEVFSPSSFITAIDHVVLNVASGDLERAVAWYENVLDFQRQQTFKIQTDYSGLYSQVIVSRNGCVQLPINEPASANSQIQEFLDVNNGPGIQHIALQTRNIVDAIAQFRACGLSFLSVPASYYSRLVQREGFPLSEQDIRAISQQEILVDWDEKSADALLLQIFTQPVFGYPTFFFEFIERRFQAKGFGEGNFRALFEAMEQEQLKRGSLQDFSS</sequence>